<feature type="transmembrane region" description="Helical" evidence="1">
    <location>
        <begin position="122"/>
        <end position="144"/>
    </location>
</feature>
<feature type="transmembrane region" description="Helical" evidence="1">
    <location>
        <begin position="217"/>
        <end position="237"/>
    </location>
</feature>
<evidence type="ECO:0000313" key="3">
    <source>
        <dbReference type="Proteomes" id="UP001163821"/>
    </source>
</evidence>
<feature type="transmembrane region" description="Helical" evidence="1">
    <location>
        <begin position="318"/>
        <end position="339"/>
    </location>
</feature>
<name>A0AA42C8W1_9BACT</name>
<accession>A0AA42C8W1</accession>
<comment type="caution">
    <text evidence="2">The sequence shown here is derived from an EMBL/GenBank/DDBJ whole genome shotgun (WGS) entry which is preliminary data.</text>
</comment>
<keyword evidence="3" id="KW-1185">Reference proteome</keyword>
<proteinExistence type="predicted"/>
<gene>
    <name evidence="2" type="ORF">N2K84_10600</name>
</gene>
<feature type="transmembrane region" description="Helical" evidence="1">
    <location>
        <begin position="65"/>
        <end position="85"/>
    </location>
</feature>
<feature type="transmembrane region" description="Helical" evidence="1">
    <location>
        <begin position="150"/>
        <end position="173"/>
    </location>
</feature>
<keyword evidence="1" id="KW-0472">Membrane</keyword>
<protein>
    <submittedName>
        <fullName evidence="2">Uncharacterized protein</fullName>
    </submittedName>
</protein>
<dbReference type="AlphaFoldDB" id="A0AA42C8W1"/>
<dbReference type="Proteomes" id="UP001163821">
    <property type="component" value="Unassembled WGS sequence"/>
</dbReference>
<feature type="transmembrane region" description="Helical" evidence="1">
    <location>
        <begin position="376"/>
        <end position="394"/>
    </location>
</feature>
<keyword evidence="1" id="KW-0812">Transmembrane</keyword>
<reference evidence="2" key="1">
    <citation type="submission" date="2022-10" db="EMBL/GenBank/DDBJ databases">
        <title>Gaoshiqiia sediminis gen. nov., sp. nov., isolated from coastal sediment.</title>
        <authorList>
            <person name="Yu W.X."/>
            <person name="Mu D.S."/>
            <person name="Du J.Z."/>
            <person name="Liang Y.Q."/>
        </authorList>
    </citation>
    <scope>NUCLEOTIDE SEQUENCE</scope>
    <source>
        <strain evidence="2">A06</strain>
    </source>
</reference>
<dbReference type="EMBL" id="JAPAAF010000013">
    <property type="protein sequence ID" value="MCW0483181.1"/>
    <property type="molecule type" value="Genomic_DNA"/>
</dbReference>
<keyword evidence="1" id="KW-1133">Transmembrane helix</keyword>
<sequence length="426" mass="49644">MMHNYLEKIIPLTILIVGVASVQGMASVPIGNTTIWWLIQTIVLLIFLVSLRYGNLETESTSVMVTVKLYLLWNVISILRGFFLAEVYWDWKGLILNTFALILPIVAYTASNKEILQSMLSFYLRYALPFYLLIFPVLPIGAIGSYLYPVAFLVLFIPALTPKGKAIVFVLALSGILCDLSTRSYILKYGIPILMLIFYYSKYITYSTPLIEFSRKAFMFIPWLFFFLAISGVFNIFRMDEYLNKSYVATTKNAEGEVIEQDITKDSRTFLFEEVLSSAKKHNYWIIGRSPARGNETSFFDWMDASGRGERLRNEAGILNVFTWTGIVGVILYFFVFYRASWIAINQSNNIYSKLTGLFVSFRWMYAWAEDINMFNLNYFMIWVMIGICFSHSFRKMNDAEVKLWVRGIFEKKYYRKYREYILEIH</sequence>
<feature type="transmembrane region" description="Helical" evidence="1">
    <location>
        <begin position="34"/>
        <end position="53"/>
    </location>
</feature>
<dbReference type="RefSeq" id="WP_282591783.1">
    <property type="nucleotide sequence ID" value="NZ_JAPAAF010000013.1"/>
</dbReference>
<evidence type="ECO:0000313" key="2">
    <source>
        <dbReference type="EMBL" id="MCW0483181.1"/>
    </source>
</evidence>
<feature type="transmembrane region" description="Helical" evidence="1">
    <location>
        <begin position="185"/>
        <end position="205"/>
    </location>
</feature>
<evidence type="ECO:0000256" key="1">
    <source>
        <dbReference type="SAM" id="Phobius"/>
    </source>
</evidence>
<feature type="transmembrane region" description="Helical" evidence="1">
    <location>
        <begin position="91"/>
        <end position="110"/>
    </location>
</feature>
<organism evidence="2 3">
    <name type="scientific">Gaoshiqia sediminis</name>
    <dbReference type="NCBI Taxonomy" id="2986998"/>
    <lineage>
        <taxon>Bacteria</taxon>
        <taxon>Pseudomonadati</taxon>
        <taxon>Bacteroidota</taxon>
        <taxon>Bacteroidia</taxon>
        <taxon>Marinilabiliales</taxon>
        <taxon>Prolixibacteraceae</taxon>
        <taxon>Gaoshiqia</taxon>
    </lineage>
</organism>